<dbReference type="EMBL" id="DS178287">
    <property type="protein sequence ID" value="EHS63448.1"/>
    <property type="molecule type" value="Genomic_DNA"/>
</dbReference>
<accession>H6QRW4</accession>
<dbReference type="Proteomes" id="UP000008783">
    <property type="component" value="Unassembled WGS sequence"/>
</dbReference>
<gene>
    <name evidence="2" type="ORF">PGTG_21580</name>
</gene>
<dbReference type="GeneID" id="13543129"/>
<proteinExistence type="predicted"/>
<feature type="region of interest" description="Disordered" evidence="1">
    <location>
        <begin position="109"/>
        <end position="130"/>
    </location>
</feature>
<feature type="compositionally biased region" description="Low complexity" evidence="1">
    <location>
        <begin position="411"/>
        <end position="423"/>
    </location>
</feature>
<dbReference type="PANTHER" id="PTHR33050">
    <property type="entry name" value="REVERSE TRANSCRIPTASE DOMAIN-CONTAINING PROTEIN"/>
    <property type="match status" value="1"/>
</dbReference>
<feature type="compositionally biased region" description="Low complexity" evidence="1">
    <location>
        <begin position="14"/>
        <end position="42"/>
    </location>
</feature>
<organism evidence="2 3">
    <name type="scientific">Puccinia graminis f. sp. tritici (strain CRL 75-36-700-3 / race SCCL)</name>
    <name type="common">Black stem rust fungus</name>
    <dbReference type="NCBI Taxonomy" id="418459"/>
    <lineage>
        <taxon>Eukaryota</taxon>
        <taxon>Fungi</taxon>
        <taxon>Dikarya</taxon>
        <taxon>Basidiomycota</taxon>
        <taxon>Pucciniomycotina</taxon>
        <taxon>Pucciniomycetes</taxon>
        <taxon>Pucciniales</taxon>
        <taxon>Pucciniaceae</taxon>
        <taxon>Puccinia</taxon>
    </lineage>
</organism>
<dbReference type="InParanoid" id="H6QRW4"/>
<evidence type="ECO:0000313" key="3">
    <source>
        <dbReference type="Proteomes" id="UP000008783"/>
    </source>
</evidence>
<dbReference type="KEGG" id="pgr:PGTG_21580"/>
<feature type="compositionally biased region" description="Polar residues" evidence="1">
    <location>
        <begin position="46"/>
        <end position="76"/>
    </location>
</feature>
<dbReference type="AlphaFoldDB" id="H6QRW4"/>
<dbReference type="InterPro" id="IPR052055">
    <property type="entry name" value="Hepadnavirus_pol/RT"/>
</dbReference>
<feature type="compositionally biased region" description="Basic and acidic residues" evidence="1">
    <location>
        <begin position="357"/>
        <end position="370"/>
    </location>
</feature>
<keyword evidence="3" id="KW-1185">Reference proteome</keyword>
<dbReference type="PANTHER" id="PTHR33050:SF7">
    <property type="entry name" value="RIBONUCLEASE H"/>
    <property type="match status" value="1"/>
</dbReference>
<sequence>MTIDPLQAISDSLSQSTQNPTPSNPNTSSSNPATVPSNTSTPIPKNPSNLIPSAPSKTNPTQKGTEARTQNHTHLNLNRKDNGSTPKGSAAAPKVSKTATILNTEIGKSIVGSQEPQDPKSADPIQQKAKARSMLLAKAIKAQEDGDDERADRFFAMHDTLLKEETLVVSQNDHKIQVLTSPPVVPQKRPIAAEGTIESKGIKFKWGISNSHDDGGFTPYFHKNISELKGPIPLTIFNKKWQEEALSYHSRNRPKEESSAEKGLRYHGLAVPDEWTQSFADWTLNHRCFYETMKNRYNFPRLAEWILLHKDNCDKLHRKHGFMVALRYDIRIRNNAFAFRVEHDGEEFVSDISEYKPETADDAHSEERNFNELGLRENPYAVGGPRYGWDPHSGQRNTKSNPTATQSTKGTSQPTTNPPSSSTPQPPFAHLQTPNSLPMRPSGPDQAQGKPQRSSGYKGKNYNPNHGGGYKRRDYQQEPSNDELPEVVESAKWQKALETAGLTEKYADVIHGLKFGFDQGIPNHDLGPSIPYFTPPNHQSALLAQEKIESSISKEIEAGRMYGPYTHAQLMKKYSFFRSNPLGAVVNGDGTVRPINDLSFPHDNLQVPSVNSFVDKLDYVTTWDDFERVSRFLRNQEEPILLALFDWEKAYRQIPTAKSQWAYLMVRDFNGGILIDTRIAFGGVAGCGSFGRPADAWKDLMLHEFDLITVFRWVDDNLFIKRQDSTVDMEQIVARSEELGVKTNSTKYSPFKEEQKYIGFIWNAAKKTVRLPDDKKFQRIQQIKQFLAPETVFSFKQVEIMAGRLNHVSYLLPQLRCYLNSLYRWMNAWVFRHIELALPADARQDLEEWLTTLLCFKETRMIRNPDPTEIGWMGDASTSYGIGITIGQHWAQFQLTKHWDQGPEPKRDIAWLETVAIRLGILALKQLKIRPGKTLIVWTDNTTTESVISKRKSKNEAVNNEWKVIQKLLVEEEIDIVSRRVTSQNNVADALSRGDRSGKDVRFQIPVVVPYDLELRLYQSYC</sequence>
<dbReference type="RefSeq" id="XP_003889733.1">
    <property type="nucleotide sequence ID" value="XM_003889684.1"/>
</dbReference>
<dbReference type="HOGENOM" id="CLU_003292_3_3_1"/>
<dbReference type="VEuPathDB" id="FungiDB:PGTG_21580"/>
<name>H6QRW4_PUCGT</name>
<protein>
    <recommendedName>
        <fullName evidence="4">Reverse transcriptase domain-containing protein</fullName>
    </recommendedName>
</protein>
<reference evidence="3" key="1">
    <citation type="journal article" date="2011" name="Proc. Natl. Acad. Sci. U.S.A.">
        <title>Obligate biotrophy features unraveled by the genomic analysis of rust fungi.</title>
        <authorList>
            <person name="Duplessis S."/>
            <person name="Cuomo C.A."/>
            <person name="Lin Y.-C."/>
            <person name="Aerts A."/>
            <person name="Tisserant E."/>
            <person name="Veneault-Fourrey C."/>
            <person name="Joly D.L."/>
            <person name="Hacquard S."/>
            <person name="Amselem J."/>
            <person name="Cantarel B.L."/>
            <person name="Chiu R."/>
            <person name="Coutinho P.M."/>
            <person name="Feau N."/>
            <person name="Field M."/>
            <person name="Frey P."/>
            <person name="Gelhaye E."/>
            <person name="Goldberg J."/>
            <person name="Grabherr M.G."/>
            <person name="Kodira C.D."/>
            <person name="Kohler A."/>
            <person name="Kuees U."/>
            <person name="Lindquist E.A."/>
            <person name="Lucas S.M."/>
            <person name="Mago R."/>
            <person name="Mauceli E."/>
            <person name="Morin E."/>
            <person name="Murat C."/>
            <person name="Pangilinan J.L."/>
            <person name="Park R."/>
            <person name="Pearson M."/>
            <person name="Quesneville H."/>
            <person name="Rouhier N."/>
            <person name="Sakthikumar S."/>
            <person name="Salamov A.A."/>
            <person name="Schmutz J."/>
            <person name="Selles B."/>
            <person name="Shapiro H."/>
            <person name="Tanguay P."/>
            <person name="Tuskan G.A."/>
            <person name="Henrissat B."/>
            <person name="Van de Peer Y."/>
            <person name="Rouze P."/>
            <person name="Ellis J.G."/>
            <person name="Dodds P.N."/>
            <person name="Schein J.E."/>
            <person name="Zhong S."/>
            <person name="Hamelin R.C."/>
            <person name="Grigoriev I.V."/>
            <person name="Szabo L.J."/>
            <person name="Martin F."/>
        </authorList>
    </citation>
    <scope>NUCLEOTIDE SEQUENCE [LARGE SCALE GENOMIC DNA]</scope>
    <source>
        <strain evidence="3">CRL 75-36-700-3 / race SCCL</strain>
    </source>
</reference>
<feature type="compositionally biased region" description="Polar residues" evidence="1">
    <location>
        <begin position="394"/>
        <end position="410"/>
    </location>
</feature>
<evidence type="ECO:0000313" key="2">
    <source>
        <dbReference type="EMBL" id="EHS63448.1"/>
    </source>
</evidence>
<evidence type="ECO:0008006" key="4">
    <source>
        <dbReference type="Google" id="ProtNLM"/>
    </source>
</evidence>
<feature type="region of interest" description="Disordered" evidence="1">
    <location>
        <begin position="357"/>
        <end position="487"/>
    </location>
</feature>
<dbReference type="OrthoDB" id="2506773at2759"/>
<evidence type="ECO:0000256" key="1">
    <source>
        <dbReference type="SAM" id="MobiDB-lite"/>
    </source>
</evidence>
<feature type="region of interest" description="Disordered" evidence="1">
    <location>
        <begin position="1"/>
        <end position="96"/>
    </location>
</feature>